<proteinExistence type="predicted"/>
<protein>
    <submittedName>
        <fullName evidence="1">Uncharacterized protein</fullName>
    </submittedName>
</protein>
<name>A0ABD3HB22_9MARC</name>
<evidence type="ECO:0000313" key="2">
    <source>
        <dbReference type="Proteomes" id="UP001633002"/>
    </source>
</evidence>
<gene>
    <name evidence="1" type="ORF">R1sor_013575</name>
</gene>
<dbReference type="EMBL" id="JBJQOH010000004">
    <property type="protein sequence ID" value="KAL3687266.1"/>
    <property type="molecule type" value="Genomic_DNA"/>
</dbReference>
<keyword evidence="2" id="KW-1185">Reference proteome</keyword>
<evidence type="ECO:0000313" key="1">
    <source>
        <dbReference type="EMBL" id="KAL3687266.1"/>
    </source>
</evidence>
<dbReference type="Proteomes" id="UP001633002">
    <property type="component" value="Unassembled WGS sequence"/>
</dbReference>
<organism evidence="1 2">
    <name type="scientific">Riccia sorocarpa</name>
    <dbReference type="NCBI Taxonomy" id="122646"/>
    <lineage>
        <taxon>Eukaryota</taxon>
        <taxon>Viridiplantae</taxon>
        <taxon>Streptophyta</taxon>
        <taxon>Embryophyta</taxon>
        <taxon>Marchantiophyta</taxon>
        <taxon>Marchantiopsida</taxon>
        <taxon>Marchantiidae</taxon>
        <taxon>Marchantiales</taxon>
        <taxon>Ricciaceae</taxon>
        <taxon>Riccia</taxon>
    </lineage>
</organism>
<accession>A0ABD3HB22</accession>
<dbReference type="PANTHER" id="PTHR34958">
    <property type="entry name" value="CONDITIONAL LOSS-OF-GROWTH 1"/>
    <property type="match status" value="1"/>
</dbReference>
<dbReference type="AlphaFoldDB" id="A0ABD3HB22"/>
<reference evidence="1 2" key="1">
    <citation type="submission" date="2024-09" db="EMBL/GenBank/DDBJ databases">
        <title>Chromosome-scale assembly of Riccia sorocarpa.</title>
        <authorList>
            <person name="Paukszto L."/>
        </authorList>
    </citation>
    <scope>NUCLEOTIDE SEQUENCE [LARGE SCALE GENOMIC DNA]</scope>
    <source>
        <strain evidence="1">LP-2024</strain>
        <tissue evidence="1">Aerial parts of the thallus</tissue>
    </source>
</reference>
<dbReference type="PANTHER" id="PTHR34958:SF1">
    <property type="entry name" value="ARMADILLO-LIKE HELICAL DOMAIN-CONTAINING PROTEIN"/>
    <property type="match status" value="1"/>
</dbReference>
<sequence length="221" mass="24332">MLLLLVQIEQADEGVWAAALTCLEYFVCDRMACILQYRLPSSSDDSVAGKPTLVLQQIELMGGIEICDEYTRAKTPGAKRNLFAVMFDLVLSELEEGAVRSQKQFPGSEKMRAVATSLCLAEASECYDLAFKQGLPGVGKTLFKSIRTVMYRDVMSGRLDAQLLEDVVGGLDKLAGLEKLACTYAHPQEEYMELVSVTLASKGLDTSKTGETLKIFQIQLR</sequence>
<comment type="caution">
    <text evidence="1">The sequence shown here is derived from an EMBL/GenBank/DDBJ whole genome shotgun (WGS) entry which is preliminary data.</text>
</comment>